<evidence type="ECO:0000256" key="4">
    <source>
        <dbReference type="ARBA" id="ARBA00023125"/>
    </source>
</evidence>
<dbReference type="RefSeq" id="WP_084239441.1">
    <property type="nucleotide sequence ID" value="NZ_FWXT01000001.1"/>
</dbReference>
<name>A0A1W2C156_9SPHI</name>
<dbReference type="GO" id="GO:0032993">
    <property type="term" value="C:protein-DNA complex"/>
    <property type="evidence" value="ECO:0007669"/>
    <property type="project" value="TreeGrafter"/>
</dbReference>
<evidence type="ECO:0000259" key="9">
    <source>
        <dbReference type="PROSITE" id="PS51755"/>
    </source>
</evidence>
<dbReference type="Gene3D" id="3.40.50.2300">
    <property type="match status" value="1"/>
</dbReference>
<gene>
    <name evidence="10" type="ORF">SAMN04488524_2806</name>
</gene>
<dbReference type="FunFam" id="1.10.10.10:FF:000005">
    <property type="entry name" value="Two-component system response regulator"/>
    <property type="match status" value="1"/>
</dbReference>
<dbReference type="PANTHER" id="PTHR48111:SF22">
    <property type="entry name" value="REGULATOR OF RPOS"/>
    <property type="match status" value="1"/>
</dbReference>
<dbReference type="Gene3D" id="1.10.10.10">
    <property type="entry name" value="Winged helix-like DNA-binding domain superfamily/Winged helix DNA-binding domain"/>
    <property type="match status" value="1"/>
</dbReference>
<proteinExistence type="predicted"/>
<dbReference type="GO" id="GO:0005829">
    <property type="term" value="C:cytosol"/>
    <property type="evidence" value="ECO:0007669"/>
    <property type="project" value="TreeGrafter"/>
</dbReference>
<dbReference type="SMART" id="SM00448">
    <property type="entry name" value="REC"/>
    <property type="match status" value="1"/>
</dbReference>
<feature type="domain" description="OmpR/PhoB-type" evidence="9">
    <location>
        <begin position="129"/>
        <end position="227"/>
    </location>
</feature>
<evidence type="ECO:0000313" key="11">
    <source>
        <dbReference type="Proteomes" id="UP000192756"/>
    </source>
</evidence>
<dbReference type="Pfam" id="PF00072">
    <property type="entry name" value="Response_reg"/>
    <property type="match status" value="1"/>
</dbReference>
<dbReference type="GO" id="GO:0000976">
    <property type="term" value="F:transcription cis-regulatory region binding"/>
    <property type="evidence" value="ECO:0007669"/>
    <property type="project" value="TreeGrafter"/>
</dbReference>
<dbReference type="Proteomes" id="UP000192756">
    <property type="component" value="Unassembled WGS sequence"/>
</dbReference>
<keyword evidence="2" id="KW-0902">Two-component regulatory system</keyword>
<dbReference type="GO" id="GO:0000156">
    <property type="term" value="F:phosphorelay response regulator activity"/>
    <property type="evidence" value="ECO:0007669"/>
    <property type="project" value="TreeGrafter"/>
</dbReference>
<feature type="domain" description="Response regulatory" evidence="8">
    <location>
        <begin position="5"/>
        <end position="119"/>
    </location>
</feature>
<dbReference type="AlphaFoldDB" id="A0A1W2C156"/>
<keyword evidence="1 6" id="KW-0597">Phosphoprotein</keyword>
<evidence type="ECO:0000256" key="6">
    <source>
        <dbReference type="PROSITE-ProRule" id="PRU00169"/>
    </source>
</evidence>
<evidence type="ECO:0000256" key="2">
    <source>
        <dbReference type="ARBA" id="ARBA00023012"/>
    </source>
</evidence>
<organism evidence="10 11">
    <name type="scientific">Pedobacter africanus</name>
    <dbReference type="NCBI Taxonomy" id="151894"/>
    <lineage>
        <taxon>Bacteria</taxon>
        <taxon>Pseudomonadati</taxon>
        <taxon>Bacteroidota</taxon>
        <taxon>Sphingobacteriia</taxon>
        <taxon>Sphingobacteriales</taxon>
        <taxon>Sphingobacteriaceae</taxon>
        <taxon>Pedobacter</taxon>
    </lineage>
</organism>
<dbReference type="Gene3D" id="6.10.250.690">
    <property type="match status" value="1"/>
</dbReference>
<dbReference type="PROSITE" id="PS51755">
    <property type="entry name" value="OMPR_PHOB"/>
    <property type="match status" value="1"/>
</dbReference>
<dbReference type="InterPro" id="IPR001789">
    <property type="entry name" value="Sig_transdc_resp-reg_receiver"/>
</dbReference>
<dbReference type="Pfam" id="PF00486">
    <property type="entry name" value="Trans_reg_C"/>
    <property type="match status" value="1"/>
</dbReference>
<reference evidence="11" key="1">
    <citation type="submission" date="2017-04" db="EMBL/GenBank/DDBJ databases">
        <authorList>
            <person name="Varghese N."/>
            <person name="Submissions S."/>
        </authorList>
    </citation>
    <scope>NUCLEOTIDE SEQUENCE [LARGE SCALE GENOMIC DNA]</scope>
    <source>
        <strain evidence="11">DSM 12126</strain>
    </source>
</reference>
<dbReference type="OrthoDB" id="9790442at2"/>
<keyword evidence="11" id="KW-1185">Reference proteome</keyword>
<dbReference type="InterPro" id="IPR036388">
    <property type="entry name" value="WH-like_DNA-bd_sf"/>
</dbReference>
<dbReference type="STRING" id="151894.SAMN04488524_2806"/>
<keyword evidence="3" id="KW-0805">Transcription regulation</keyword>
<feature type="DNA-binding region" description="OmpR/PhoB-type" evidence="7">
    <location>
        <begin position="129"/>
        <end position="227"/>
    </location>
</feature>
<dbReference type="InterPro" id="IPR039420">
    <property type="entry name" value="WalR-like"/>
</dbReference>
<evidence type="ECO:0000256" key="7">
    <source>
        <dbReference type="PROSITE-ProRule" id="PRU01091"/>
    </source>
</evidence>
<evidence type="ECO:0000259" key="8">
    <source>
        <dbReference type="PROSITE" id="PS50110"/>
    </source>
</evidence>
<dbReference type="InterPro" id="IPR001867">
    <property type="entry name" value="OmpR/PhoB-type_DNA-bd"/>
</dbReference>
<dbReference type="GO" id="GO:0006355">
    <property type="term" value="P:regulation of DNA-templated transcription"/>
    <property type="evidence" value="ECO:0007669"/>
    <property type="project" value="InterPro"/>
</dbReference>
<dbReference type="InterPro" id="IPR016032">
    <property type="entry name" value="Sig_transdc_resp-reg_C-effctor"/>
</dbReference>
<dbReference type="InterPro" id="IPR011006">
    <property type="entry name" value="CheY-like_superfamily"/>
</dbReference>
<evidence type="ECO:0000313" key="10">
    <source>
        <dbReference type="EMBL" id="SMC78744.1"/>
    </source>
</evidence>
<feature type="modified residue" description="4-aspartylphosphate" evidence="6">
    <location>
        <position position="54"/>
    </location>
</feature>
<evidence type="ECO:0000256" key="3">
    <source>
        <dbReference type="ARBA" id="ARBA00023015"/>
    </source>
</evidence>
<evidence type="ECO:0000256" key="5">
    <source>
        <dbReference type="ARBA" id="ARBA00023163"/>
    </source>
</evidence>
<dbReference type="CDD" id="cd19935">
    <property type="entry name" value="REC_OmpR_CusR-like"/>
    <property type="match status" value="1"/>
</dbReference>
<dbReference type="CDD" id="cd00383">
    <property type="entry name" value="trans_reg_C"/>
    <property type="match status" value="1"/>
</dbReference>
<keyword evidence="4 7" id="KW-0238">DNA-binding</keyword>
<sequence length="235" mass="26628">MKGSKILLIEDTPDLVSVILRGLSEEEVEVSVAADGVTGLEMAFKYDFDLIVLDIMLPVMNGIQVCKEVRKRNAEIAILMLTALGSTENIVTGLESGADDYLVKPFKLEELVARMRTLIRRSRKQITFTDRISIADLEINTASKMITKANQPVNLTATEYRLLEYLLKNQNKVLSRIQILENVWDIDFNMGTNVVDVYINYLRKKIDNDKGPKLIHTVFGMGYILKEEMPNEISK</sequence>
<dbReference type="SMART" id="SM00862">
    <property type="entry name" value="Trans_reg_C"/>
    <property type="match status" value="1"/>
</dbReference>
<dbReference type="PANTHER" id="PTHR48111">
    <property type="entry name" value="REGULATOR OF RPOS"/>
    <property type="match status" value="1"/>
</dbReference>
<accession>A0A1W2C156</accession>
<dbReference type="FunFam" id="3.40.50.2300:FF:000001">
    <property type="entry name" value="DNA-binding response regulator PhoB"/>
    <property type="match status" value="1"/>
</dbReference>
<dbReference type="PROSITE" id="PS50110">
    <property type="entry name" value="RESPONSE_REGULATORY"/>
    <property type="match status" value="1"/>
</dbReference>
<protein>
    <submittedName>
        <fullName evidence="10">Two component transcriptional regulator, winged helix family</fullName>
    </submittedName>
</protein>
<dbReference type="SUPFAM" id="SSF52172">
    <property type="entry name" value="CheY-like"/>
    <property type="match status" value="1"/>
</dbReference>
<keyword evidence="5" id="KW-0804">Transcription</keyword>
<dbReference type="SUPFAM" id="SSF46894">
    <property type="entry name" value="C-terminal effector domain of the bipartite response regulators"/>
    <property type="match status" value="1"/>
</dbReference>
<evidence type="ECO:0000256" key="1">
    <source>
        <dbReference type="ARBA" id="ARBA00022553"/>
    </source>
</evidence>
<dbReference type="EMBL" id="FWXT01000001">
    <property type="protein sequence ID" value="SMC78744.1"/>
    <property type="molecule type" value="Genomic_DNA"/>
</dbReference>